<sequence length="187" mass="19436">MIDALQDFTSSFPDFLQWLGVMIVAAIPFVESYFGAVIGVVIGLPPALAIAAAVIGNVISMLIFVFTAHSARTKAVASRQRKRALVGAEAPGAGASGSGGLDADAAADGIGPEESPRREKLRRAFDKYGVAGVSIVGQTMLPSQITSAAMVSFGANRNTVIFWQIISIILWGVVFGVLATLGVSLAR</sequence>
<keyword evidence="2" id="KW-0812">Transmembrane</keyword>
<dbReference type="Proteomes" id="UP001501746">
    <property type="component" value="Unassembled WGS sequence"/>
</dbReference>
<organism evidence="3 4">
    <name type="scientific">Agromyces salentinus</name>
    <dbReference type="NCBI Taxonomy" id="269421"/>
    <lineage>
        <taxon>Bacteria</taxon>
        <taxon>Bacillati</taxon>
        <taxon>Actinomycetota</taxon>
        <taxon>Actinomycetes</taxon>
        <taxon>Micrococcales</taxon>
        <taxon>Microbacteriaceae</taxon>
        <taxon>Agromyces</taxon>
    </lineage>
</organism>
<keyword evidence="4" id="KW-1185">Reference proteome</keyword>
<feature type="transmembrane region" description="Helical" evidence="2">
    <location>
        <begin position="161"/>
        <end position="186"/>
    </location>
</feature>
<protein>
    <recommendedName>
        <fullName evidence="5">Small multidrug efflux protein</fullName>
    </recommendedName>
</protein>
<feature type="compositionally biased region" description="Low complexity" evidence="1">
    <location>
        <begin position="101"/>
        <end position="113"/>
    </location>
</feature>
<name>A0ABN2MM04_9MICO</name>
<reference evidence="3 4" key="1">
    <citation type="journal article" date="2019" name="Int. J. Syst. Evol. Microbiol.">
        <title>The Global Catalogue of Microorganisms (GCM) 10K type strain sequencing project: providing services to taxonomists for standard genome sequencing and annotation.</title>
        <authorList>
            <consortium name="The Broad Institute Genomics Platform"/>
            <consortium name="The Broad Institute Genome Sequencing Center for Infectious Disease"/>
            <person name="Wu L."/>
            <person name="Ma J."/>
        </authorList>
    </citation>
    <scope>NUCLEOTIDE SEQUENCE [LARGE SCALE GENOMIC DNA]</scope>
    <source>
        <strain evidence="3 4">JCM 14323</strain>
    </source>
</reference>
<keyword evidence="2" id="KW-1133">Transmembrane helix</keyword>
<keyword evidence="2" id="KW-0472">Membrane</keyword>
<dbReference type="RefSeq" id="WP_157428944.1">
    <property type="nucleotide sequence ID" value="NZ_BAAANK010000003.1"/>
</dbReference>
<evidence type="ECO:0000313" key="4">
    <source>
        <dbReference type="Proteomes" id="UP001501746"/>
    </source>
</evidence>
<feature type="transmembrane region" description="Helical" evidence="2">
    <location>
        <begin position="18"/>
        <end position="42"/>
    </location>
</feature>
<comment type="caution">
    <text evidence="3">The sequence shown here is derived from an EMBL/GenBank/DDBJ whole genome shotgun (WGS) entry which is preliminary data.</text>
</comment>
<evidence type="ECO:0000313" key="3">
    <source>
        <dbReference type="EMBL" id="GAA1830470.1"/>
    </source>
</evidence>
<evidence type="ECO:0008006" key="5">
    <source>
        <dbReference type="Google" id="ProtNLM"/>
    </source>
</evidence>
<feature type="region of interest" description="Disordered" evidence="1">
    <location>
        <begin position="88"/>
        <end position="118"/>
    </location>
</feature>
<dbReference type="EMBL" id="BAAANK010000003">
    <property type="protein sequence ID" value="GAA1830470.1"/>
    <property type="molecule type" value="Genomic_DNA"/>
</dbReference>
<gene>
    <name evidence="3" type="ORF">GCM10009750_12900</name>
</gene>
<feature type="transmembrane region" description="Helical" evidence="2">
    <location>
        <begin position="128"/>
        <end position="155"/>
    </location>
</feature>
<evidence type="ECO:0000256" key="1">
    <source>
        <dbReference type="SAM" id="MobiDB-lite"/>
    </source>
</evidence>
<proteinExistence type="predicted"/>
<feature type="transmembrane region" description="Helical" evidence="2">
    <location>
        <begin position="48"/>
        <end position="71"/>
    </location>
</feature>
<evidence type="ECO:0000256" key="2">
    <source>
        <dbReference type="SAM" id="Phobius"/>
    </source>
</evidence>
<accession>A0ABN2MM04</accession>